<evidence type="ECO:0000259" key="3">
    <source>
        <dbReference type="Pfam" id="PF16555"/>
    </source>
</evidence>
<dbReference type="InterPro" id="IPR013783">
    <property type="entry name" value="Ig-like_fold"/>
</dbReference>
<evidence type="ECO:0000313" key="5">
    <source>
        <dbReference type="EMBL" id="MBD8023759.1"/>
    </source>
</evidence>
<dbReference type="Pfam" id="PF17802">
    <property type="entry name" value="SpaA"/>
    <property type="match status" value="1"/>
</dbReference>
<accession>A0ABR8X364</accession>
<dbReference type="NCBIfam" id="NF033902">
    <property type="entry name" value="iso_D2_wall_anc"/>
    <property type="match status" value="1"/>
</dbReference>
<dbReference type="NCBIfam" id="TIGR01167">
    <property type="entry name" value="LPXTG_anchor"/>
    <property type="match status" value="1"/>
</dbReference>
<dbReference type="NCBIfam" id="TIGR04226">
    <property type="entry name" value="RrgB_K2N_iso_D2"/>
    <property type="match status" value="1"/>
</dbReference>
<keyword evidence="1" id="KW-1133">Transmembrane helix</keyword>
<organism evidence="5 6">
    <name type="scientific">Microbacterium gallinarum</name>
    <dbReference type="NCBI Taxonomy" id="2762209"/>
    <lineage>
        <taxon>Bacteria</taxon>
        <taxon>Bacillati</taxon>
        <taxon>Actinomycetota</taxon>
        <taxon>Actinomycetes</taxon>
        <taxon>Micrococcales</taxon>
        <taxon>Microbacteriaceae</taxon>
        <taxon>Microbacterium</taxon>
    </lineage>
</organism>
<keyword evidence="6" id="KW-1185">Reference proteome</keyword>
<dbReference type="InterPro" id="IPR041033">
    <property type="entry name" value="SpaA_PFL_dom_1"/>
</dbReference>
<dbReference type="InterPro" id="IPR032364">
    <property type="entry name" value="GramPos_pilinD1_N"/>
</dbReference>
<dbReference type="Gene3D" id="2.60.40.10">
    <property type="entry name" value="Immunoglobulins"/>
    <property type="match status" value="2"/>
</dbReference>
<gene>
    <name evidence="5" type="ORF">H9622_09160</name>
</gene>
<protein>
    <submittedName>
        <fullName evidence="5">SpaH/EbpB family LPXTG-anchored major pilin</fullName>
    </submittedName>
</protein>
<dbReference type="Proteomes" id="UP000602532">
    <property type="component" value="Unassembled WGS sequence"/>
</dbReference>
<dbReference type="Gene3D" id="2.60.40.740">
    <property type="match status" value="1"/>
</dbReference>
<evidence type="ECO:0000256" key="2">
    <source>
        <dbReference type="SAM" id="SignalP"/>
    </source>
</evidence>
<feature type="chain" id="PRO_5045049299" evidence="2">
    <location>
        <begin position="33"/>
        <end position="485"/>
    </location>
</feature>
<dbReference type="Pfam" id="PF16555">
    <property type="entry name" value="GramPos_pilinD1"/>
    <property type="match status" value="1"/>
</dbReference>
<dbReference type="RefSeq" id="WP_191766067.1">
    <property type="nucleotide sequence ID" value="NZ_JACSPM010000002.1"/>
</dbReference>
<feature type="domain" description="Gram-positive pilin subunit D1 N-terminal" evidence="3">
    <location>
        <begin position="42"/>
        <end position="188"/>
    </location>
</feature>
<dbReference type="InterPro" id="IPR026466">
    <property type="entry name" value="Fim_isopep_form_D2_dom"/>
</dbReference>
<keyword evidence="1" id="KW-0812">Transmembrane</keyword>
<keyword evidence="2" id="KW-0732">Signal</keyword>
<dbReference type="EMBL" id="JACSPM010000002">
    <property type="protein sequence ID" value="MBD8023759.1"/>
    <property type="molecule type" value="Genomic_DNA"/>
</dbReference>
<evidence type="ECO:0000259" key="4">
    <source>
        <dbReference type="Pfam" id="PF17802"/>
    </source>
</evidence>
<comment type="caution">
    <text evidence="5">The sequence shown here is derived from an EMBL/GenBank/DDBJ whole genome shotgun (WGS) entry which is preliminary data.</text>
</comment>
<proteinExistence type="predicted"/>
<dbReference type="InterPro" id="IPR048052">
    <property type="entry name" value="FM1-like"/>
</dbReference>
<evidence type="ECO:0000313" key="6">
    <source>
        <dbReference type="Proteomes" id="UP000602532"/>
    </source>
</evidence>
<feature type="signal peptide" evidence="2">
    <location>
        <begin position="1"/>
        <end position="32"/>
    </location>
</feature>
<reference evidence="5 6" key="1">
    <citation type="submission" date="2020-08" db="EMBL/GenBank/DDBJ databases">
        <title>A Genomic Blueprint of the Chicken Gut Microbiome.</title>
        <authorList>
            <person name="Gilroy R."/>
            <person name="Ravi A."/>
            <person name="Getino M."/>
            <person name="Pursley I."/>
            <person name="Horton D.L."/>
            <person name="Alikhan N.-F."/>
            <person name="Baker D."/>
            <person name="Gharbi K."/>
            <person name="Hall N."/>
            <person name="Watson M."/>
            <person name="Adriaenssens E.M."/>
            <person name="Foster-Nyarko E."/>
            <person name="Jarju S."/>
            <person name="Secka A."/>
            <person name="Antonio M."/>
            <person name="Oren A."/>
            <person name="Chaudhuri R."/>
            <person name="La Ragione R.M."/>
            <person name="Hildebrand F."/>
            <person name="Pallen M.J."/>
        </authorList>
    </citation>
    <scope>NUCLEOTIDE SEQUENCE [LARGE SCALE GENOMIC DNA]</scope>
    <source>
        <strain evidence="5 6">Sa1CUA4</strain>
    </source>
</reference>
<sequence>MTKSISTRVTAAIGALALGILGAVAVSAPASAAPGPNLTPGDTGTITVHKHKQPLVSGAPATGADQGILPDPIAGVVFSVTPVNDVDLFTNEGWDDAADLASGLAGAADPDEYIADNLTLGTAVNLAATNPQGVAVSGALPIGLYLVREVSQPANVVAPAAPFLVTVPLPPLEAGDGWNYAIHVYPKNAVADAPVKSLDTTGAYALGSTVTWTVAAKIPAFANGSDLTSYVITDDLDSRLTYTAPARVFVDGVQVPANAVTISATDPVTVTFTEPGLNLLRANAGKDVVVEIDTVVNGTGTIVNTAVTNVNGRTFTTQPVDTTWVPVKVIKVDTESPETKLAGAVFAVYTQETGGTPLAFPGNAAGEFTTNASGEVVIPGLKADGTTVYWLEEVRAPEGYSALTARVPVSVDENDQAIALPIVPGETAGTVVTVERVIDNSRLLAWELPLTGGDGALWFGVGGAALVAVALGAAALVARRAKANA</sequence>
<feature type="transmembrane region" description="Helical" evidence="1">
    <location>
        <begin position="457"/>
        <end position="478"/>
    </location>
</feature>
<name>A0ABR8X364_9MICO</name>
<feature type="domain" description="SpaA-like prealbumin fold" evidence="4">
    <location>
        <begin position="327"/>
        <end position="417"/>
    </location>
</feature>
<keyword evidence="1" id="KW-0472">Membrane</keyword>
<evidence type="ECO:0000256" key="1">
    <source>
        <dbReference type="SAM" id="Phobius"/>
    </source>
</evidence>